<evidence type="ECO:0000256" key="1">
    <source>
        <dbReference type="ARBA" id="ARBA00004123"/>
    </source>
</evidence>
<dbReference type="PANTHER" id="PTHR16223:SF171">
    <property type="entry name" value="BASIC HELIX-LOOP-HELIX (BHLH) DNA-BINDING SUPERFAMILY PROTEIN"/>
    <property type="match status" value="1"/>
</dbReference>
<feature type="compositionally biased region" description="Polar residues" evidence="6">
    <location>
        <begin position="92"/>
        <end position="102"/>
    </location>
</feature>
<sequence>MRGTTMEEKDGVTSFSDVMLSEDVLVSGDDGEDSFGFGFTGRDYPQMLCFGRGNQNDAESLFPESSVPCRDSTASHVSSLNNACMVDGISSRSNKKITGSSDEQNRLSDSKPAKRCKRDQKKSSVGKAKAKKVKLGEKITALQQLVSPYGKTDTASVLHETMGYIKFLQDQVQVLSSPYLKHQPLDDEDNGDINPTTKVKELKSNGLCLVPLDWTVHVENTNGADLWSPAILSPTVNQ</sequence>
<evidence type="ECO:0000256" key="6">
    <source>
        <dbReference type="SAM" id="MobiDB-lite"/>
    </source>
</evidence>
<dbReference type="PANTHER" id="PTHR16223">
    <property type="entry name" value="TRANSCRIPTION FACTOR BHLH83-RELATED"/>
    <property type="match status" value="1"/>
</dbReference>
<dbReference type="Proteomes" id="UP000836841">
    <property type="component" value="Chromosome 1"/>
</dbReference>
<dbReference type="GO" id="GO:0005634">
    <property type="term" value="C:nucleus"/>
    <property type="evidence" value="ECO:0007669"/>
    <property type="project" value="UniProtKB-SubCell"/>
</dbReference>
<name>A0AAU9RC92_THLAR</name>
<reference evidence="8 9" key="1">
    <citation type="submission" date="2022-03" db="EMBL/GenBank/DDBJ databases">
        <authorList>
            <person name="Nunn A."/>
            <person name="Chopra R."/>
            <person name="Nunn A."/>
            <person name="Contreras Garrido A."/>
        </authorList>
    </citation>
    <scope>NUCLEOTIDE SEQUENCE [LARGE SCALE GENOMIC DNA]</scope>
</reference>
<keyword evidence="9" id="KW-1185">Reference proteome</keyword>
<dbReference type="PROSITE" id="PS50888">
    <property type="entry name" value="BHLH"/>
    <property type="match status" value="1"/>
</dbReference>
<evidence type="ECO:0000256" key="3">
    <source>
        <dbReference type="ARBA" id="ARBA00023125"/>
    </source>
</evidence>
<dbReference type="EMBL" id="OU466857">
    <property type="protein sequence ID" value="CAH2036276.1"/>
    <property type="molecule type" value="Genomic_DNA"/>
</dbReference>
<keyword evidence="5" id="KW-0539">Nucleus</keyword>
<evidence type="ECO:0000256" key="2">
    <source>
        <dbReference type="ARBA" id="ARBA00023015"/>
    </source>
</evidence>
<keyword evidence="4" id="KW-0804">Transcription</keyword>
<evidence type="ECO:0000313" key="8">
    <source>
        <dbReference type="EMBL" id="CAH2036276.1"/>
    </source>
</evidence>
<dbReference type="AlphaFoldDB" id="A0AAU9RC92"/>
<evidence type="ECO:0000259" key="7">
    <source>
        <dbReference type="PROSITE" id="PS50888"/>
    </source>
</evidence>
<keyword evidence="2" id="KW-0805">Transcription regulation</keyword>
<evidence type="ECO:0000256" key="5">
    <source>
        <dbReference type="ARBA" id="ARBA00023242"/>
    </source>
</evidence>
<dbReference type="SUPFAM" id="SSF47459">
    <property type="entry name" value="HLH, helix-loop-helix DNA-binding domain"/>
    <property type="match status" value="1"/>
</dbReference>
<proteinExistence type="predicted"/>
<dbReference type="GO" id="GO:0000981">
    <property type="term" value="F:DNA-binding transcription factor activity, RNA polymerase II-specific"/>
    <property type="evidence" value="ECO:0007669"/>
    <property type="project" value="TreeGrafter"/>
</dbReference>
<evidence type="ECO:0000313" key="9">
    <source>
        <dbReference type="Proteomes" id="UP000836841"/>
    </source>
</evidence>
<keyword evidence="3" id="KW-0238">DNA-binding</keyword>
<organism evidence="8 9">
    <name type="scientific">Thlaspi arvense</name>
    <name type="common">Field penny-cress</name>
    <dbReference type="NCBI Taxonomy" id="13288"/>
    <lineage>
        <taxon>Eukaryota</taxon>
        <taxon>Viridiplantae</taxon>
        <taxon>Streptophyta</taxon>
        <taxon>Embryophyta</taxon>
        <taxon>Tracheophyta</taxon>
        <taxon>Spermatophyta</taxon>
        <taxon>Magnoliopsida</taxon>
        <taxon>eudicotyledons</taxon>
        <taxon>Gunneridae</taxon>
        <taxon>Pentapetalae</taxon>
        <taxon>rosids</taxon>
        <taxon>malvids</taxon>
        <taxon>Brassicales</taxon>
        <taxon>Brassicaceae</taxon>
        <taxon>Thlaspideae</taxon>
        <taxon>Thlaspi</taxon>
    </lineage>
</organism>
<evidence type="ECO:0000256" key="4">
    <source>
        <dbReference type="ARBA" id="ARBA00023163"/>
    </source>
</evidence>
<dbReference type="Gene3D" id="4.10.280.10">
    <property type="entry name" value="Helix-loop-helix DNA-binding domain"/>
    <property type="match status" value="1"/>
</dbReference>
<dbReference type="InterPro" id="IPR036638">
    <property type="entry name" value="HLH_DNA-bd_sf"/>
</dbReference>
<gene>
    <name evidence="8" type="ORF">TAV2_LOCUS3203</name>
</gene>
<protein>
    <recommendedName>
        <fullName evidence="7">BHLH domain-containing protein</fullName>
    </recommendedName>
</protein>
<accession>A0AAU9RC92</accession>
<dbReference type="InterPro" id="IPR045239">
    <property type="entry name" value="bHLH95_bHLH"/>
</dbReference>
<dbReference type="CDD" id="cd11393">
    <property type="entry name" value="bHLH_AtbHLH_like"/>
    <property type="match status" value="1"/>
</dbReference>
<dbReference type="InterPro" id="IPR045843">
    <property type="entry name" value="IND-like"/>
</dbReference>
<feature type="compositionally biased region" description="Basic and acidic residues" evidence="6">
    <location>
        <begin position="103"/>
        <end position="112"/>
    </location>
</feature>
<dbReference type="GO" id="GO:0046983">
    <property type="term" value="F:protein dimerization activity"/>
    <property type="evidence" value="ECO:0007669"/>
    <property type="project" value="InterPro"/>
</dbReference>
<dbReference type="InterPro" id="IPR011598">
    <property type="entry name" value="bHLH_dom"/>
</dbReference>
<dbReference type="GO" id="GO:0000978">
    <property type="term" value="F:RNA polymerase II cis-regulatory region sequence-specific DNA binding"/>
    <property type="evidence" value="ECO:0007669"/>
    <property type="project" value="TreeGrafter"/>
</dbReference>
<feature type="region of interest" description="Disordered" evidence="6">
    <location>
        <begin position="92"/>
        <end position="129"/>
    </location>
</feature>
<feature type="domain" description="BHLH" evidence="7">
    <location>
        <begin position="119"/>
        <end position="168"/>
    </location>
</feature>
<comment type="subcellular location">
    <subcellularLocation>
        <location evidence="1">Nucleus</location>
    </subcellularLocation>
</comment>